<dbReference type="InterPro" id="IPR050706">
    <property type="entry name" value="Cyclic-di-GMP_PDE-like"/>
</dbReference>
<dbReference type="Proteomes" id="UP000006833">
    <property type="component" value="Chromosome"/>
</dbReference>
<evidence type="ECO:0000313" key="3">
    <source>
        <dbReference type="EMBL" id="ABV94798.1"/>
    </source>
</evidence>
<gene>
    <name evidence="3" type="ordered locus">Dshi_3065</name>
</gene>
<dbReference type="Pfam" id="PF00563">
    <property type="entry name" value="EAL"/>
    <property type="match status" value="1"/>
</dbReference>
<dbReference type="HOGENOM" id="CLU_000445_70_50_5"/>
<dbReference type="SUPFAM" id="SSF141868">
    <property type="entry name" value="EAL domain-like"/>
    <property type="match status" value="1"/>
</dbReference>
<evidence type="ECO:0000259" key="2">
    <source>
        <dbReference type="PROSITE" id="PS50883"/>
    </source>
</evidence>
<dbReference type="PANTHER" id="PTHR33121">
    <property type="entry name" value="CYCLIC DI-GMP PHOSPHODIESTERASE PDEF"/>
    <property type="match status" value="1"/>
</dbReference>
<dbReference type="EMBL" id="CP000830">
    <property type="protein sequence ID" value="ABV94798.1"/>
    <property type="molecule type" value="Genomic_DNA"/>
</dbReference>
<name>A8LL49_DINSH</name>
<dbReference type="SMART" id="SM00052">
    <property type="entry name" value="EAL"/>
    <property type="match status" value="1"/>
</dbReference>
<dbReference type="PROSITE" id="PS50883">
    <property type="entry name" value="EAL"/>
    <property type="match status" value="1"/>
</dbReference>
<organism evidence="3 4">
    <name type="scientific">Dinoroseobacter shibae (strain DSM 16493 / NCIMB 14021 / DFL 12)</name>
    <dbReference type="NCBI Taxonomy" id="398580"/>
    <lineage>
        <taxon>Bacteria</taxon>
        <taxon>Pseudomonadati</taxon>
        <taxon>Pseudomonadota</taxon>
        <taxon>Alphaproteobacteria</taxon>
        <taxon>Rhodobacterales</taxon>
        <taxon>Roseobacteraceae</taxon>
        <taxon>Dinoroseobacter</taxon>
    </lineage>
</organism>
<dbReference type="PANTHER" id="PTHR33121:SF79">
    <property type="entry name" value="CYCLIC DI-GMP PHOSPHODIESTERASE PDED-RELATED"/>
    <property type="match status" value="1"/>
</dbReference>
<dbReference type="RefSeq" id="WP_012179726.1">
    <property type="nucleotide sequence ID" value="NC_009952.1"/>
</dbReference>
<dbReference type="InterPro" id="IPR035919">
    <property type="entry name" value="EAL_sf"/>
</dbReference>
<accession>A8LL49</accession>
<dbReference type="KEGG" id="dsh:Dshi_3065"/>
<dbReference type="GO" id="GO:0071111">
    <property type="term" value="F:cyclic-guanylate-specific phosphodiesterase activity"/>
    <property type="evidence" value="ECO:0007669"/>
    <property type="project" value="InterPro"/>
</dbReference>
<dbReference type="OrthoDB" id="23692at2"/>
<evidence type="ECO:0000256" key="1">
    <source>
        <dbReference type="SAM" id="MobiDB-lite"/>
    </source>
</evidence>
<proteinExistence type="predicted"/>
<feature type="region of interest" description="Disordered" evidence="1">
    <location>
        <begin position="1"/>
        <end position="20"/>
    </location>
</feature>
<reference evidence="4" key="1">
    <citation type="journal article" date="2010" name="ISME J.">
        <title>The complete genome sequence of the algal symbiont Dinoroseobacter shibae: a hitchhiker's guide to life in the sea.</title>
        <authorList>
            <person name="Wagner-Dobler I."/>
            <person name="Ballhausen B."/>
            <person name="Berger M."/>
            <person name="Brinkhoff T."/>
            <person name="Buchholz I."/>
            <person name="Bunk B."/>
            <person name="Cypionka H."/>
            <person name="Daniel R."/>
            <person name="Drepper T."/>
            <person name="Gerdts G."/>
            <person name="Hahnke S."/>
            <person name="Han C."/>
            <person name="Jahn D."/>
            <person name="Kalhoefer D."/>
            <person name="Kiss H."/>
            <person name="Klenk H.P."/>
            <person name="Kyrpides N."/>
            <person name="Liebl W."/>
            <person name="Liesegang H."/>
            <person name="Meincke L."/>
            <person name="Pati A."/>
            <person name="Petersen J."/>
            <person name="Piekarski T."/>
            <person name="Pommerenke C."/>
            <person name="Pradella S."/>
            <person name="Pukall R."/>
            <person name="Rabus R."/>
            <person name="Stackebrandt E."/>
            <person name="Thole S."/>
            <person name="Thompson L."/>
            <person name="Tielen P."/>
            <person name="Tomasch J."/>
            <person name="von Jan M."/>
            <person name="Wanphrut N."/>
            <person name="Wichels A."/>
            <person name="Zech H."/>
            <person name="Simon M."/>
        </authorList>
    </citation>
    <scope>NUCLEOTIDE SEQUENCE [LARGE SCALE GENOMIC DNA]</scope>
    <source>
        <strain evidence="4">DSM 16493 / NCIMB 14021 / DFL 12</strain>
    </source>
</reference>
<evidence type="ECO:0000313" key="4">
    <source>
        <dbReference type="Proteomes" id="UP000006833"/>
    </source>
</evidence>
<feature type="domain" description="EAL" evidence="2">
    <location>
        <begin position="30"/>
        <end position="280"/>
    </location>
</feature>
<dbReference type="STRING" id="398580.Dshi_3065"/>
<dbReference type="CDD" id="cd01948">
    <property type="entry name" value="EAL"/>
    <property type="match status" value="1"/>
</dbReference>
<feature type="compositionally biased region" description="Basic residues" evidence="1">
    <location>
        <begin position="1"/>
        <end position="12"/>
    </location>
</feature>
<sequence length="281" mass="31225">MPPKQPPKRPGPRNRNPQNTPLAEAVAQRDKSVIALVKQAVNHKNALLAFQPIMQAGRQNKVAYQEGLIRIHDDSGRLIPAKDFITVVEEMELGRQIDCLALERGLEALRLVPTLRLGINMSARSIGYPEWTETLERGLAKDPTIAERLILEITEQSAMTIPEIVTVFMRDLQRKGITFALDDFGAGHTSFAYLRDFFFDILKIDGKFIRNISLSADNQVLTQALISVAGHFDMFTVAESVENAADAAFLTAAGIDCMQGYLFAAPSTNPPWLDQPQRLRA</sequence>
<dbReference type="Gene3D" id="3.20.20.450">
    <property type="entry name" value="EAL domain"/>
    <property type="match status" value="1"/>
</dbReference>
<dbReference type="InterPro" id="IPR001633">
    <property type="entry name" value="EAL_dom"/>
</dbReference>
<protein>
    <submittedName>
        <fullName evidence="3">EAL domain protein</fullName>
    </submittedName>
</protein>
<keyword evidence="4" id="KW-1185">Reference proteome</keyword>
<dbReference type="eggNOG" id="COG2200">
    <property type="taxonomic scope" value="Bacteria"/>
</dbReference>
<dbReference type="AlphaFoldDB" id="A8LL49"/>